<evidence type="ECO:0000256" key="2">
    <source>
        <dbReference type="ARBA" id="ARBA00012632"/>
    </source>
</evidence>
<dbReference type="PANTHER" id="PTHR20963">
    <property type="entry name" value="MULTIPLE INOSITOL POLYPHOSPHATE PHOSPHATASE-RELATED"/>
    <property type="match status" value="1"/>
</dbReference>
<dbReference type="GeneID" id="63914719"/>
<dbReference type="Proteomes" id="UP000030672">
    <property type="component" value="Unassembled WGS sequence"/>
</dbReference>
<proteinExistence type="inferred from homology"/>
<evidence type="ECO:0000313" key="9">
    <source>
        <dbReference type="Proteomes" id="UP000030672"/>
    </source>
</evidence>
<keyword evidence="9" id="KW-1185">Reference proteome</keyword>
<dbReference type="InterPro" id="IPR000560">
    <property type="entry name" value="His_Pase_clade-2"/>
</dbReference>
<evidence type="ECO:0000256" key="3">
    <source>
        <dbReference type="ARBA" id="ARBA00022801"/>
    </source>
</evidence>
<feature type="signal peptide" evidence="7">
    <location>
        <begin position="1"/>
        <end position="18"/>
    </location>
</feature>
<feature type="disulfide bond" evidence="6">
    <location>
        <begin position="244"/>
        <end position="259"/>
    </location>
</feature>
<sequence>MLSLSSLAQLTLVPAAAAQAFNLYEHLGNLSPYFTPPNTPPSLLSGIPESCSVDRAFLVHRHGSRQPISSELPTIQNLSYYINNNTALFKNPQGQLPSEFSFLKSGWSSGFTLNNLSAPGRQQLFDHGVAFRLDYPSLYTDTVLAGDQDRVVESAQWFMDGYYGRYVEDVAVLNKIAEDNLTISWITSTDTCKTWEYSSGNDLVTDWGKVYLPSIATRMNKALSSAYPGVNFTAQHAHGALWACAYGTAVYGIGRSPWCAVFKPQEILGFEYELDLLMRGAFGYGLPNDQGPVLGSLLVSNVTTFLQSSTGQNLSLNFAHDTTIDLGLTALGLAYDQQYPATGPPNPSRNWRTSTQVPFAAQMLFKRLSCSNNETRIQLELNGANFDLSPVGCTSDYYGTCKLADFVATKHVQTAMNITDGDATWNAACL</sequence>
<dbReference type="AlphaFoldDB" id="A0A074VSB4"/>
<reference evidence="8 9" key="1">
    <citation type="journal article" date="2014" name="BMC Genomics">
        <title>Genome sequencing of four Aureobasidium pullulans varieties: biotechnological potential, stress tolerance, and description of new species.</title>
        <authorList>
            <person name="Gostin Ar C."/>
            <person name="Ohm R.A."/>
            <person name="Kogej T."/>
            <person name="Sonjak S."/>
            <person name="Turk M."/>
            <person name="Zajc J."/>
            <person name="Zalar P."/>
            <person name="Grube M."/>
            <person name="Sun H."/>
            <person name="Han J."/>
            <person name="Sharma A."/>
            <person name="Chiniquy J."/>
            <person name="Ngan C.Y."/>
            <person name="Lipzen A."/>
            <person name="Barry K."/>
            <person name="Grigoriev I.V."/>
            <person name="Gunde-Cimerman N."/>
        </authorList>
    </citation>
    <scope>NUCLEOTIDE SEQUENCE [LARGE SCALE GENOMIC DNA]</scope>
    <source>
        <strain evidence="8 9">CBS 110374</strain>
    </source>
</reference>
<feature type="chain" id="PRO_5001700897" description="3-phytase" evidence="7">
    <location>
        <begin position="19"/>
        <end position="430"/>
    </location>
</feature>
<dbReference type="PANTHER" id="PTHR20963:SF42">
    <property type="entry name" value="PHOSPHOGLYCERATE MUTASE-LIKE PROTEIN"/>
    <property type="match status" value="1"/>
</dbReference>
<organism evidence="8 9">
    <name type="scientific">Aureobasidium melanogenum (strain CBS 110374)</name>
    <name type="common">Aureobasidium pullulans var. melanogenum</name>
    <dbReference type="NCBI Taxonomy" id="1043003"/>
    <lineage>
        <taxon>Eukaryota</taxon>
        <taxon>Fungi</taxon>
        <taxon>Dikarya</taxon>
        <taxon>Ascomycota</taxon>
        <taxon>Pezizomycotina</taxon>
        <taxon>Dothideomycetes</taxon>
        <taxon>Dothideomycetidae</taxon>
        <taxon>Dothideales</taxon>
        <taxon>Saccotheciaceae</taxon>
        <taxon>Aureobasidium</taxon>
    </lineage>
</organism>
<dbReference type="InterPro" id="IPR016274">
    <property type="entry name" value="Histidine_acid_Pase_euk"/>
</dbReference>
<dbReference type="RefSeq" id="XP_040880648.1">
    <property type="nucleotide sequence ID" value="XM_041021346.1"/>
</dbReference>
<keyword evidence="7" id="KW-0732">Signal</keyword>
<dbReference type="EC" id="3.1.3.8" evidence="2"/>
<evidence type="ECO:0000256" key="5">
    <source>
        <dbReference type="PIRSR" id="PIRSR000894-1"/>
    </source>
</evidence>
<feature type="active site" description="Proton donor" evidence="5">
    <location>
        <position position="321"/>
    </location>
</feature>
<evidence type="ECO:0000256" key="4">
    <source>
        <dbReference type="ARBA" id="ARBA00023180"/>
    </source>
</evidence>
<dbReference type="PIRSF" id="PIRSF000894">
    <property type="entry name" value="Acid_phosphatase"/>
    <property type="match status" value="1"/>
</dbReference>
<dbReference type="Pfam" id="PF00328">
    <property type="entry name" value="His_Phos_2"/>
    <property type="match status" value="1"/>
</dbReference>
<accession>A0A074VSB4</accession>
<feature type="disulfide bond" evidence="6">
    <location>
        <begin position="51"/>
        <end position="370"/>
    </location>
</feature>
<dbReference type="GO" id="GO:0016158">
    <property type="term" value="F:inositol hexakisphosphate 3-phosphatase activity"/>
    <property type="evidence" value="ECO:0007669"/>
    <property type="project" value="UniProtKB-EC"/>
</dbReference>
<evidence type="ECO:0000256" key="1">
    <source>
        <dbReference type="ARBA" id="ARBA00005375"/>
    </source>
</evidence>
<keyword evidence="4" id="KW-0325">Glycoprotein</keyword>
<dbReference type="Gene3D" id="3.40.50.1240">
    <property type="entry name" value="Phosphoglycerate mutase-like"/>
    <property type="match status" value="1"/>
</dbReference>
<comment type="similarity">
    <text evidence="1">Belongs to the histidine acid phosphatase family.</text>
</comment>
<evidence type="ECO:0000256" key="6">
    <source>
        <dbReference type="PIRSR" id="PIRSR000894-2"/>
    </source>
</evidence>
<dbReference type="SUPFAM" id="SSF53254">
    <property type="entry name" value="Phosphoglycerate mutase-like"/>
    <property type="match status" value="1"/>
</dbReference>
<protein>
    <recommendedName>
        <fullName evidence="2">3-phytase</fullName>
        <ecNumber evidence="2">3.1.3.8</ecNumber>
    </recommendedName>
</protein>
<dbReference type="STRING" id="1043003.A0A074VSB4"/>
<keyword evidence="6" id="KW-1015">Disulfide bond</keyword>
<name>A0A074VSB4_AURM1</name>
<evidence type="ECO:0000256" key="7">
    <source>
        <dbReference type="SAM" id="SignalP"/>
    </source>
</evidence>
<gene>
    <name evidence="8" type="ORF">M437DRAFT_46933</name>
</gene>
<evidence type="ECO:0000313" key="8">
    <source>
        <dbReference type="EMBL" id="KEQ63625.1"/>
    </source>
</evidence>
<feature type="active site" description="Nucleophile" evidence="5">
    <location>
        <position position="62"/>
    </location>
</feature>
<keyword evidence="3" id="KW-0378">Hydrolase</keyword>
<dbReference type="InterPro" id="IPR033379">
    <property type="entry name" value="Acid_Pase_AS"/>
</dbReference>
<dbReference type="HOGENOM" id="CLU_020880_3_2_1"/>
<dbReference type="CDD" id="cd07061">
    <property type="entry name" value="HP_HAP_like"/>
    <property type="match status" value="1"/>
</dbReference>
<feature type="disulfide bond" evidence="6">
    <location>
        <begin position="393"/>
        <end position="401"/>
    </location>
</feature>
<dbReference type="GO" id="GO:0003993">
    <property type="term" value="F:acid phosphatase activity"/>
    <property type="evidence" value="ECO:0007669"/>
    <property type="project" value="TreeGrafter"/>
</dbReference>
<dbReference type="PROSITE" id="PS00616">
    <property type="entry name" value="HIS_ACID_PHOSPHAT_1"/>
    <property type="match status" value="1"/>
</dbReference>
<dbReference type="EMBL" id="KL584831">
    <property type="protein sequence ID" value="KEQ63625.1"/>
    <property type="molecule type" value="Genomic_DNA"/>
</dbReference>
<dbReference type="InterPro" id="IPR029033">
    <property type="entry name" value="His_PPase_superfam"/>
</dbReference>